<protein>
    <submittedName>
        <fullName evidence="2">Uncharacterized protein</fullName>
    </submittedName>
</protein>
<name>A0A1D1Z673_9ARAE</name>
<dbReference type="EMBL" id="GDJX01005551">
    <property type="protein sequence ID" value="JAT62385.1"/>
    <property type="molecule type" value="Transcribed_RNA"/>
</dbReference>
<feature type="compositionally biased region" description="Low complexity" evidence="1">
    <location>
        <begin position="56"/>
        <end position="75"/>
    </location>
</feature>
<evidence type="ECO:0000256" key="1">
    <source>
        <dbReference type="SAM" id="MobiDB-lite"/>
    </source>
</evidence>
<proteinExistence type="predicted"/>
<reference evidence="2" key="1">
    <citation type="submission" date="2015-07" db="EMBL/GenBank/DDBJ databases">
        <title>Transcriptome Assembly of Anthurium amnicola.</title>
        <authorList>
            <person name="Suzuki J."/>
        </authorList>
    </citation>
    <scope>NUCLEOTIDE SEQUENCE</scope>
</reference>
<organism evidence="2">
    <name type="scientific">Anthurium amnicola</name>
    <dbReference type="NCBI Taxonomy" id="1678845"/>
    <lineage>
        <taxon>Eukaryota</taxon>
        <taxon>Viridiplantae</taxon>
        <taxon>Streptophyta</taxon>
        <taxon>Embryophyta</taxon>
        <taxon>Tracheophyta</taxon>
        <taxon>Spermatophyta</taxon>
        <taxon>Magnoliopsida</taxon>
        <taxon>Liliopsida</taxon>
        <taxon>Araceae</taxon>
        <taxon>Pothoideae</taxon>
        <taxon>Potheae</taxon>
        <taxon>Anthurium</taxon>
    </lineage>
</organism>
<evidence type="ECO:0000313" key="2">
    <source>
        <dbReference type="EMBL" id="JAT62385.1"/>
    </source>
</evidence>
<gene>
    <name evidence="2" type="ORF">g.96014</name>
</gene>
<sequence>SPLPDPLHRTRTASSTDAAPPSEHHVPAAIPPQPPHVVQCPASQVRSPPRPSQGYPQQPAAPTSAMPPSSPTSPARATLEPRARAAADRASLPPRRTPSHPAAPLLV</sequence>
<feature type="non-terminal residue" evidence="2">
    <location>
        <position position="1"/>
    </location>
</feature>
<accession>A0A1D1Z673</accession>
<dbReference type="AlphaFoldDB" id="A0A1D1Z673"/>
<feature type="region of interest" description="Disordered" evidence="1">
    <location>
        <begin position="1"/>
        <end position="107"/>
    </location>
</feature>